<sequence>MAAGSLLLGLWLVGLAGCADQDDCVCCPADREAPAAPRGLYSITGNGAVTLVWLANTESDLASYRVYTSDYYAGVYHFLARVPACGDCYRVEYVDLGAVNGETYFYAVAALDHAGNESALSVEYVWDTPRPDGRAVVANALRQGGYDWAAFDFQGRRAVAADDPRADFFFTFDSFAGGFLIAGRDRQPADPTAIQDMGYTADFDEIDYAPARTDGWSPTGTAEPILGHTYVLLTRENHYAKIRITGLNAEEMAFEWAFQLVPFNRQLKRPAAE</sequence>
<dbReference type="AlphaFoldDB" id="A0A937XDF3"/>
<name>A0A937XDF3_UNCEI</name>
<dbReference type="InterPro" id="IPR013783">
    <property type="entry name" value="Ig-like_fold"/>
</dbReference>
<dbReference type="SUPFAM" id="SSF49265">
    <property type="entry name" value="Fibronectin type III"/>
    <property type="match status" value="1"/>
</dbReference>
<comment type="caution">
    <text evidence="1">The sequence shown here is derived from an EMBL/GenBank/DDBJ whole genome shotgun (WGS) entry which is preliminary data.</text>
</comment>
<dbReference type="EMBL" id="VGIY01000538">
    <property type="protein sequence ID" value="MBM3318904.1"/>
    <property type="molecule type" value="Genomic_DNA"/>
</dbReference>
<dbReference type="Proteomes" id="UP000748308">
    <property type="component" value="Unassembled WGS sequence"/>
</dbReference>
<accession>A0A937XDF3</accession>
<reference evidence="1" key="1">
    <citation type="submission" date="2019-03" db="EMBL/GenBank/DDBJ databases">
        <title>Lake Tanganyika Metagenome-Assembled Genomes (MAGs).</title>
        <authorList>
            <person name="Tran P."/>
        </authorList>
    </citation>
    <scope>NUCLEOTIDE SEQUENCE</scope>
    <source>
        <strain evidence="1">M_DeepCast_400m_m2_100</strain>
    </source>
</reference>
<evidence type="ECO:0008006" key="3">
    <source>
        <dbReference type="Google" id="ProtNLM"/>
    </source>
</evidence>
<proteinExistence type="predicted"/>
<organism evidence="1 2">
    <name type="scientific">Eiseniibacteriota bacterium</name>
    <dbReference type="NCBI Taxonomy" id="2212470"/>
    <lineage>
        <taxon>Bacteria</taxon>
        <taxon>Candidatus Eiseniibacteriota</taxon>
    </lineage>
</organism>
<evidence type="ECO:0000313" key="2">
    <source>
        <dbReference type="Proteomes" id="UP000748308"/>
    </source>
</evidence>
<evidence type="ECO:0000313" key="1">
    <source>
        <dbReference type="EMBL" id="MBM3318904.1"/>
    </source>
</evidence>
<dbReference type="Gene3D" id="2.60.40.10">
    <property type="entry name" value="Immunoglobulins"/>
    <property type="match status" value="1"/>
</dbReference>
<dbReference type="InterPro" id="IPR036116">
    <property type="entry name" value="FN3_sf"/>
</dbReference>
<protein>
    <recommendedName>
        <fullName evidence="3">Fibronectin type-III domain-containing protein</fullName>
    </recommendedName>
</protein>
<gene>
    <name evidence="1" type="ORF">FJY75_13735</name>
</gene>